<dbReference type="PANTHER" id="PTHR32294:SF0">
    <property type="entry name" value="DNA POLYMERASE III SUBUNIT ALPHA"/>
    <property type="match status" value="1"/>
</dbReference>
<evidence type="ECO:0000256" key="1">
    <source>
        <dbReference type="ARBA" id="ARBA00012417"/>
    </source>
</evidence>
<dbReference type="AlphaFoldDB" id="A0A642KS51"/>
<evidence type="ECO:0000256" key="3">
    <source>
        <dbReference type="ARBA" id="ARBA00022695"/>
    </source>
</evidence>
<dbReference type="EMBL" id="VWAW01000008">
    <property type="protein sequence ID" value="KAA5173771.1"/>
    <property type="molecule type" value="Genomic_DNA"/>
</dbReference>
<name>A0A642KS51_BACFG</name>
<reference evidence="10 11" key="1">
    <citation type="journal article" date="2019" name="Nat. Med.">
        <title>A library of human gut bacterial isolates paired with longitudinal multiomics data enables mechanistic microbiome research.</title>
        <authorList>
            <person name="Poyet M."/>
            <person name="Groussin M."/>
            <person name="Gibbons S.M."/>
            <person name="Avila-Pacheco J."/>
            <person name="Jiang X."/>
            <person name="Kearney S.M."/>
            <person name="Perrotta A.R."/>
            <person name="Berdy B."/>
            <person name="Zhao S."/>
            <person name="Lieberman T.D."/>
            <person name="Swanson P.K."/>
            <person name="Smith M."/>
            <person name="Roesemann S."/>
            <person name="Alexander J.E."/>
            <person name="Rich S.A."/>
            <person name="Livny J."/>
            <person name="Vlamakis H."/>
            <person name="Clish C."/>
            <person name="Bullock K."/>
            <person name="Deik A."/>
            <person name="Scott J."/>
            <person name="Pierce K.A."/>
            <person name="Xavier R.J."/>
            <person name="Alm E.J."/>
        </authorList>
    </citation>
    <scope>NUCLEOTIDE SEQUENCE [LARGE SCALE GENOMIC DNA]</scope>
    <source>
        <strain evidence="10 11">BIOML-A7</strain>
    </source>
</reference>
<dbReference type="EC" id="2.7.7.7" evidence="1"/>
<keyword evidence="4" id="KW-0235">DNA replication</keyword>
<evidence type="ECO:0000259" key="7">
    <source>
        <dbReference type="Pfam" id="PF07733"/>
    </source>
</evidence>
<evidence type="ECO:0000256" key="6">
    <source>
        <dbReference type="ARBA" id="ARBA00049244"/>
    </source>
</evidence>
<keyword evidence="3" id="KW-0548">Nucleotidyltransferase</keyword>
<dbReference type="InterPro" id="IPR012340">
    <property type="entry name" value="NA-bd_OB-fold"/>
</dbReference>
<dbReference type="Gene3D" id="1.10.10.1600">
    <property type="entry name" value="Bacterial DNA polymerase III alpha subunit, thumb domain"/>
    <property type="match status" value="1"/>
</dbReference>
<dbReference type="Pfam" id="PF14579">
    <property type="entry name" value="HHH_6"/>
    <property type="match status" value="1"/>
</dbReference>
<evidence type="ECO:0000259" key="8">
    <source>
        <dbReference type="Pfam" id="PF14579"/>
    </source>
</evidence>
<feature type="domain" description="Bacterial DNA polymerase III alpha subunit NTPase" evidence="7">
    <location>
        <begin position="29"/>
        <end position="200"/>
    </location>
</feature>
<dbReference type="Pfam" id="PF17657">
    <property type="entry name" value="DNA_pol3_finger"/>
    <property type="match status" value="1"/>
</dbReference>
<accession>A0A642KS51</accession>
<dbReference type="InterPro" id="IPR040982">
    <property type="entry name" value="DNA_pol3_finger"/>
</dbReference>
<dbReference type="GO" id="GO:0008408">
    <property type="term" value="F:3'-5' exonuclease activity"/>
    <property type="evidence" value="ECO:0007669"/>
    <property type="project" value="InterPro"/>
</dbReference>
<evidence type="ECO:0000256" key="2">
    <source>
        <dbReference type="ARBA" id="ARBA00022679"/>
    </source>
</evidence>
<dbReference type="Pfam" id="PF07733">
    <property type="entry name" value="DNA_pol3_alpha"/>
    <property type="match status" value="1"/>
</dbReference>
<organism evidence="10 11">
    <name type="scientific">Bacteroides fragilis</name>
    <dbReference type="NCBI Taxonomy" id="817"/>
    <lineage>
        <taxon>Bacteria</taxon>
        <taxon>Pseudomonadati</taxon>
        <taxon>Bacteroidota</taxon>
        <taxon>Bacteroidia</taxon>
        <taxon>Bacteroidales</taxon>
        <taxon>Bacteroidaceae</taxon>
        <taxon>Bacteroides</taxon>
    </lineage>
</organism>
<dbReference type="GO" id="GO:0003887">
    <property type="term" value="F:DNA-directed DNA polymerase activity"/>
    <property type="evidence" value="ECO:0007669"/>
    <property type="project" value="UniProtKB-KW"/>
</dbReference>
<gene>
    <name evidence="10" type="ORF">F2Z29_11250</name>
</gene>
<dbReference type="Proteomes" id="UP000436803">
    <property type="component" value="Unassembled WGS sequence"/>
</dbReference>
<evidence type="ECO:0000313" key="11">
    <source>
        <dbReference type="Proteomes" id="UP000436803"/>
    </source>
</evidence>
<keyword evidence="2" id="KW-0808">Transferase</keyword>
<protein>
    <recommendedName>
        <fullName evidence="1">DNA-directed DNA polymerase</fullName>
        <ecNumber evidence="1">2.7.7.7</ecNumber>
    </recommendedName>
</protein>
<evidence type="ECO:0000256" key="5">
    <source>
        <dbReference type="ARBA" id="ARBA00022932"/>
    </source>
</evidence>
<evidence type="ECO:0000256" key="4">
    <source>
        <dbReference type="ARBA" id="ARBA00022705"/>
    </source>
</evidence>
<evidence type="ECO:0000259" key="9">
    <source>
        <dbReference type="Pfam" id="PF17657"/>
    </source>
</evidence>
<evidence type="ECO:0000313" key="10">
    <source>
        <dbReference type="EMBL" id="KAA5173771.1"/>
    </source>
</evidence>
<dbReference type="InterPro" id="IPR041931">
    <property type="entry name" value="DNA_pol3_alpha_thumb_dom"/>
</dbReference>
<comment type="caution">
    <text evidence="10">The sequence shown here is derived from an EMBL/GenBank/DDBJ whole genome shotgun (WGS) entry which is preliminary data.</text>
</comment>
<dbReference type="Gene3D" id="2.40.50.140">
    <property type="entry name" value="Nucleic acid-binding proteins"/>
    <property type="match status" value="1"/>
</dbReference>
<dbReference type="Gene3D" id="1.10.150.870">
    <property type="match status" value="1"/>
</dbReference>
<dbReference type="InterPro" id="IPR029460">
    <property type="entry name" value="DNAPol_HHH"/>
</dbReference>
<dbReference type="InterPro" id="IPR011708">
    <property type="entry name" value="DNA_pol3_alpha_NTPase_dom"/>
</dbReference>
<sequence length="735" mass="83307">MIVESVQLKQTQVPVQALDCLTGSGFRQGEAGSLADVDVDYASNRRQEVKEYLECRYNESGKQRVFSAGTYSTMKLKAVIKDVCRVYKVPVSYVNYITAIFEDDNMTWTDLFKLAATNKKVNKFVQDYPQVIEDIRGLMGQPRSASVHASAIIVTPNVKDDEEVECFDYTPIKKVDDILVSELDGYSIDETGLLKNDCLGIKELAKIQSVIDECNKVYNAGITFERLVRGGLDDEKTYRILSKGYTQNVFQFSSVGMTKFLMDMKPCCINDLIAANALYRPATLESGSTQKYLDCKRGNVAPVYLWGTYNALHSTYGVLVGQEQLAQMAREVGGFSLGEGINLVKYISKKKADKIHAMKDKFMSGAANNGCPKEDAVLIWEMIELGCKYLFNFSHATAYAITSYVGAWLKANYPTAFYTIALQWADDKELPLIMSEMEECSSAKVVPPDINTSAEKFFTDYQTDEIFWSLGKIKMLGTKAVEYIINERTKNGPFKSVENFVHRVFKYKLKKYEYWDDADNEQEAIKVPVNARHVKNLILAGCFDKVSNISAVVERYSILDKAATELGFKISVEDYPDHLINQHYFWSMQQIEVCGIGQIDYKRIFDNSYCHHQFKGKASYSTVRKALDKDSEGKKIALCATVTEMEEISYKDKKSGEKKHICKLHLQQNNDLIKLVCWNDFYVENKAELRDIKDKIIIVSAVVKYNDYSGGNSLNTYKTSRLFTLNQQDNGSTQK</sequence>
<proteinExistence type="predicted"/>
<feature type="domain" description="DNA polymerase helix-hairpin-helix motif" evidence="8">
    <location>
        <begin position="444"/>
        <end position="511"/>
    </location>
</feature>
<feature type="domain" description="DNA polymerase III alpha subunit finger" evidence="9">
    <location>
        <begin position="204"/>
        <end position="370"/>
    </location>
</feature>
<dbReference type="GO" id="GO:0006260">
    <property type="term" value="P:DNA replication"/>
    <property type="evidence" value="ECO:0007669"/>
    <property type="project" value="UniProtKB-KW"/>
</dbReference>
<comment type="catalytic activity">
    <reaction evidence="6">
        <text>DNA(n) + a 2'-deoxyribonucleoside 5'-triphosphate = DNA(n+1) + diphosphate</text>
        <dbReference type="Rhea" id="RHEA:22508"/>
        <dbReference type="Rhea" id="RHEA-COMP:17339"/>
        <dbReference type="Rhea" id="RHEA-COMP:17340"/>
        <dbReference type="ChEBI" id="CHEBI:33019"/>
        <dbReference type="ChEBI" id="CHEBI:61560"/>
        <dbReference type="ChEBI" id="CHEBI:173112"/>
        <dbReference type="EC" id="2.7.7.7"/>
    </reaction>
</comment>
<keyword evidence="5" id="KW-0239">DNA-directed DNA polymerase</keyword>
<dbReference type="InterPro" id="IPR004805">
    <property type="entry name" value="DnaE2/DnaE/PolC"/>
</dbReference>
<dbReference type="PANTHER" id="PTHR32294">
    <property type="entry name" value="DNA POLYMERASE III SUBUNIT ALPHA"/>
    <property type="match status" value="1"/>
</dbReference>